<feature type="transmembrane region" description="Helical" evidence="7">
    <location>
        <begin position="143"/>
        <end position="162"/>
    </location>
</feature>
<dbReference type="GO" id="GO:0008519">
    <property type="term" value="F:ammonium channel activity"/>
    <property type="evidence" value="ECO:0007669"/>
    <property type="project" value="InterPro"/>
</dbReference>
<dbReference type="EMBL" id="JAZDUA010000181">
    <property type="protein sequence ID" value="KAK7865269.1"/>
    <property type="molecule type" value="Genomic_DNA"/>
</dbReference>
<organism evidence="9 10">
    <name type="scientific">Gryllus longicercus</name>
    <dbReference type="NCBI Taxonomy" id="2509291"/>
    <lineage>
        <taxon>Eukaryota</taxon>
        <taxon>Metazoa</taxon>
        <taxon>Ecdysozoa</taxon>
        <taxon>Arthropoda</taxon>
        <taxon>Hexapoda</taxon>
        <taxon>Insecta</taxon>
        <taxon>Pterygota</taxon>
        <taxon>Neoptera</taxon>
        <taxon>Polyneoptera</taxon>
        <taxon>Orthoptera</taxon>
        <taxon>Ensifera</taxon>
        <taxon>Gryllidea</taxon>
        <taxon>Grylloidea</taxon>
        <taxon>Gryllidae</taxon>
        <taxon>Gryllinae</taxon>
        <taxon>Gryllus</taxon>
    </lineage>
</organism>
<comment type="similarity">
    <text evidence="2">Belongs to the ammonium transporter (TC 2.A.49) family. Rh subfamily.</text>
</comment>
<evidence type="ECO:0000256" key="5">
    <source>
        <dbReference type="ARBA" id="ARBA00023136"/>
    </source>
</evidence>
<evidence type="ECO:0000256" key="2">
    <source>
        <dbReference type="ARBA" id="ARBA00011036"/>
    </source>
</evidence>
<comment type="caution">
    <text evidence="9">The sequence shown here is derived from an EMBL/GenBank/DDBJ whole genome shotgun (WGS) entry which is preliminary data.</text>
</comment>
<feature type="transmembrane region" description="Helical" evidence="7">
    <location>
        <begin position="297"/>
        <end position="318"/>
    </location>
</feature>
<dbReference type="PANTHER" id="PTHR11730">
    <property type="entry name" value="AMMONIUM TRANSPORTER"/>
    <property type="match status" value="1"/>
</dbReference>
<dbReference type="InterPro" id="IPR029020">
    <property type="entry name" value="Ammonium/urea_transptr"/>
</dbReference>
<feature type="transmembrane region" description="Helical" evidence="7">
    <location>
        <begin position="114"/>
        <end position="136"/>
    </location>
</feature>
<feature type="transmembrane region" description="Helical" evidence="7">
    <location>
        <begin position="207"/>
        <end position="227"/>
    </location>
</feature>
<dbReference type="InterPro" id="IPR024041">
    <property type="entry name" value="NH4_transpt_AmtB-like_dom"/>
</dbReference>
<feature type="domain" description="Ammonium transporter AmtB-like" evidence="8">
    <location>
        <begin position="52"/>
        <end position="430"/>
    </location>
</feature>
<feature type="transmembrane region" description="Helical" evidence="7">
    <location>
        <begin position="406"/>
        <end position="427"/>
    </location>
</feature>
<evidence type="ECO:0000256" key="3">
    <source>
        <dbReference type="ARBA" id="ARBA00022692"/>
    </source>
</evidence>
<name>A0AAN9VW56_9ORTH</name>
<evidence type="ECO:0000256" key="4">
    <source>
        <dbReference type="ARBA" id="ARBA00022989"/>
    </source>
</evidence>
<proteinExistence type="inferred from homology"/>
<comment type="subcellular location">
    <subcellularLocation>
        <location evidence="1">Membrane</location>
        <topology evidence="1">Multi-pass membrane protein</topology>
    </subcellularLocation>
</comment>
<keyword evidence="3 7" id="KW-0812">Transmembrane</keyword>
<evidence type="ECO:0000256" key="1">
    <source>
        <dbReference type="ARBA" id="ARBA00004141"/>
    </source>
</evidence>
<dbReference type="GO" id="GO:0097272">
    <property type="term" value="P:ammonium homeostasis"/>
    <property type="evidence" value="ECO:0007669"/>
    <property type="project" value="TreeGrafter"/>
</dbReference>
<dbReference type="PANTHER" id="PTHR11730:SF60">
    <property type="entry name" value="RH50, ISOFORM D"/>
    <property type="match status" value="1"/>
</dbReference>
<evidence type="ECO:0000313" key="9">
    <source>
        <dbReference type="EMBL" id="KAK7865269.1"/>
    </source>
</evidence>
<reference evidence="9 10" key="1">
    <citation type="submission" date="2024-03" db="EMBL/GenBank/DDBJ databases">
        <title>The genome assembly and annotation of the cricket Gryllus longicercus Weissman &amp; Gray.</title>
        <authorList>
            <person name="Szrajer S."/>
            <person name="Gray D."/>
            <person name="Ylla G."/>
        </authorList>
    </citation>
    <scope>NUCLEOTIDE SEQUENCE [LARGE SCALE GENOMIC DNA]</scope>
    <source>
        <strain evidence="9">DAG 2021-001</strain>
        <tissue evidence="9">Whole body minus gut</tissue>
    </source>
</reference>
<accession>A0AAN9VW56</accession>
<evidence type="ECO:0000256" key="7">
    <source>
        <dbReference type="SAM" id="Phobius"/>
    </source>
</evidence>
<dbReference type="InterPro" id="IPR002229">
    <property type="entry name" value="RhesusRHD"/>
</dbReference>
<protein>
    <recommendedName>
        <fullName evidence="8">Ammonium transporter AmtB-like domain-containing protein</fullName>
    </recommendedName>
</protein>
<feature type="region of interest" description="Disordered" evidence="6">
    <location>
        <begin position="454"/>
        <end position="479"/>
    </location>
</feature>
<evidence type="ECO:0000313" key="10">
    <source>
        <dbReference type="Proteomes" id="UP001378592"/>
    </source>
</evidence>
<feature type="transmembrane region" description="Helical" evidence="7">
    <location>
        <begin position="174"/>
        <end position="195"/>
    </location>
</feature>
<feature type="transmembrane region" description="Helical" evidence="7">
    <location>
        <begin position="53"/>
        <end position="73"/>
    </location>
</feature>
<dbReference type="Proteomes" id="UP001378592">
    <property type="component" value="Unassembled WGS sequence"/>
</dbReference>
<evidence type="ECO:0000256" key="6">
    <source>
        <dbReference type="SAM" id="MobiDB-lite"/>
    </source>
</evidence>
<dbReference type="AlphaFoldDB" id="A0AAN9VW56"/>
<keyword evidence="4 7" id="KW-1133">Transmembrane helix</keyword>
<dbReference type="GO" id="GO:0005886">
    <property type="term" value="C:plasma membrane"/>
    <property type="evidence" value="ECO:0007669"/>
    <property type="project" value="InterPro"/>
</dbReference>
<feature type="transmembrane region" description="Helical" evidence="7">
    <location>
        <begin position="247"/>
        <end position="266"/>
    </location>
</feature>
<keyword evidence="5 7" id="KW-0472">Membrane</keyword>
<gene>
    <name evidence="9" type="ORF">R5R35_012566</name>
</gene>
<feature type="compositionally biased region" description="Basic and acidic residues" evidence="6">
    <location>
        <begin position="454"/>
        <end position="471"/>
    </location>
</feature>
<dbReference type="Pfam" id="PF00909">
    <property type="entry name" value="Ammonium_transp"/>
    <property type="match status" value="1"/>
</dbReference>
<keyword evidence="10" id="KW-1185">Reference proteome</keyword>
<evidence type="ECO:0000259" key="8">
    <source>
        <dbReference type="Pfam" id="PF00909"/>
    </source>
</evidence>
<feature type="transmembrane region" description="Helical" evidence="7">
    <location>
        <begin position="273"/>
        <end position="291"/>
    </location>
</feature>
<feature type="transmembrane region" description="Helical" evidence="7">
    <location>
        <begin position="12"/>
        <end position="33"/>
    </location>
</feature>
<dbReference type="Gene3D" id="1.10.3430.10">
    <property type="entry name" value="Ammonium transporter AmtB like domains"/>
    <property type="match status" value="1"/>
</dbReference>
<dbReference type="SUPFAM" id="SSF111352">
    <property type="entry name" value="Ammonium transporter"/>
    <property type="match status" value="1"/>
</dbReference>
<sequence>MASGAEARRQRDAAVVASLQVVLLAAFAVLARYDSSADPRGGAPHDALGPRYPIFQDVHVMIFVGFGFLMTFLRKYGYSSVSFNMLVGTLTVQWAIIVRGLFELEEDSKIHVSLTSLLSADLATAAVLISMGAVLGKTTPLQLILMSFIEIVIATANEYLGVQIFKAVDAGASMFVHVFGAYFGLAVSLVLGHGARIRKGEGNALEGASYTSDLFAMLGTMFLWMFWPSFNGALVEADAQHRAVINTYLSLASCCAVAFVLSALLSHDNKFDMVHIQNATLAGGVAVGTGADMLLQPWGALAVGAAAGALSVFGYARLQPFLLSRLRLHDTCGVHNLHGMPGLLAGAVGALAAGLASPEAYGGAAALAKAFPARAASAAALAGNATAAAALDGAGRAAGAQAGYQLLALAVTLAVACVGGLVTGFILKLPFLNGVSRDYWFSDEYHWEVPSENHSHKLENGNEQEDTKTETLYDSQLHI</sequence>
<feature type="transmembrane region" description="Helical" evidence="7">
    <location>
        <begin position="85"/>
        <end position="102"/>
    </location>
</feature>
<dbReference type="FunFam" id="1.10.3430.10:FF:000012">
    <property type="entry name" value="Rh type C glycoprotein"/>
    <property type="match status" value="1"/>
</dbReference>
<dbReference type="PRINTS" id="PR00342">
    <property type="entry name" value="RHESUSRHD"/>
</dbReference>